<dbReference type="AlphaFoldDB" id="A0A1F8DSN0"/>
<keyword evidence="1" id="KW-0472">Membrane</keyword>
<comment type="caution">
    <text evidence="2">The sequence shown here is derived from an EMBL/GenBank/DDBJ whole genome shotgun (WGS) entry which is preliminary data.</text>
</comment>
<dbReference type="Proteomes" id="UP000178946">
    <property type="component" value="Unassembled WGS sequence"/>
</dbReference>
<evidence type="ECO:0000313" key="3">
    <source>
        <dbReference type="Proteomes" id="UP000178946"/>
    </source>
</evidence>
<organism evidence="2 3">
    <name type="scientific">Candidatus Wolfebacteria bacterium RIFCSPLOWO2_01_FULL_45_19</name>
    <dbReference type="NCBI Taxonomy" id="1802557"/>
    <lineage>
        <taxon>Bacteria</taxon>
        <taxon>Candidatus Wolfeibacteriota</taxon>
    </lineage>
</organism>
<feature type="transmembrane region" description="Helical" evidence="1">
    <location>
        <begin position="57"/>
        <end position="78"/>
    </location>
</feature>
<sequence length="173" mass="19526">MMEQEIISKLKQLQNIKPDPGYAGVSRSMLMALMQMPKPRRTWFLLRQPQAQPRITLAAVLRYALPATIAASFMFLMLGGYSTMRTAYFAFNFPGLMNEKILAAELNDFEIQIKIAELQYHADSSKTVSLALNEAGYYANNLSNDLIKNEGDFLNAKNPTNEKIDEALNDLIL</sequence>
<reference evidence="2 3" key="1">
    <citation type="journal article" date="2016" name="Nat. Commun.">
        <title>Thousands of microbial genomes shed light on interconnected biogeochemical processes in an aquifer system.</title>
        <authorList>
            <person name="Anantharaman K."/>
            <person name="Brown C.T."/>
            <person name="Hug L.A."/>
            <person name="Sharon I."/>
            <person name="Castelle C.J."/>
            <person name="Probst A.J."/>
            <person name="Thomas B.C."/>
            <person name="Singh A."/>
            <person name="Wilkins M.J."/>
            <person name="Karaoz U."/>
            <person name="Brodie E.L."/>
            <person name="Williams K.H."/>
            <person name="Hubbard S.S."/>
            <person name="Banfield J.F."/>
        </authorList>
    </citation>
    <scope>NUCLEOTIDE SEQUENCE [LARGE SCALE GENOMIC DNA]</scope>
</reference>
<keyword evidence="1" id="KW-1133">Transmembrane helix</keyword>
<dbReference type="STRING" id="1802557.A3A20_00135"/>
<proteinExistence type="predicted"/>
<dbReference type="EMBL" id="MGIR01000005">
    <property type="protein sequence ID" value="OGM90979.1"/>
    <property type="molecule type" value="Genomic_DNA"/>
</dbReference>
<evidence type="ECO:0000256" key="1">
    <source>
        <dbReference type="SAM" id="Phobius"/>
    </source>
</evidence>
<accession>A0A1F8DSN0</accession>
<evidence type="ECO:0000313" key="2">
    <source>
        <dbReference type="EMBL" id="OGM90979.1"/>
    </source>
</evidence>
<name>A0A1F8DSN0_9BACT</name>
<protein>
    <submittedName>
        <fullName evidence="2">Uncharacterized protein</fullName>
    </submittedName>
</protein>
<gene>
    <name evidence="2" type="ORF">A3A20_00135</name>
</gene>
<keyword evidence="1" id="KW-0812">Transmembrane</keyword>